<feature type="compositionally biased region" description="Polar residues" evidence="1">
    <location>
        <begin position="74"/>
        <end position="96"/>
    </location>
</feature>
<reference evidence="2" key="2">
    <citation type="submission" date="2020-05" db="UniProtKB">
        <authorList>
            <consortium name="EnsemblMetazoa"/>
        </authorList>
    </citation>
    <scope>IDENTIFICATION</scope>
    <source>
        <strain evidence="2">LVP_AGWG</strain>
    </source>
</reference>
<dbReference type="Proteomes" id="UP000008820">
    <property type="component" value="Chromosome 1"/>
</dbReference>
<name>A0A6I8U4T7_AEDAE</name>
<accession>A0A6I8U4T7</accession>
<dbReference type="AlphaFoldDB" id="A0A6I8U4T7"/>
<proteinExistence type="predicted"/>
<reference evidence="2 3" key="1">
    <citation type="submission" date="2017-06" db="EMBL/GenBank/DDBJ databases">
        <title>Aedes aegypti genome working group (AGWG) sequencing and assembly.</title>
        <authorList>
            <consortium name="Aedes aegypti Genome Working Group (AGWG)"/>
            <person name="Matthews B.J."/>
        </authorList>
    </citation>
    <scope>NUCLEOTIDE SEQUENCE [LARGE SCALE GENOMIC DNA]</scope>
    <source>
        <strain evidence="2 3">LVP_AGWG</strain>
    </source>
</reference>
<feature type="region of interest" description="Disordered" evidence="1">
    <location>
        <begin position="183"/>
        <end position="209"/>
    </location>
</feature>
<feature type="compositionally biased region" description="Polar residues" evidence="1">
    <location>
        <begin position="1"/>
        <end position="13"/>
    </location>
</feature>
<keyword evidence="3" id="KW-1185">Reference proteome</keyword>
<evidence type="ECO:0000313" key="2">
    <source>
        <dbReference type="EnsemblMetazoa" id="AAEL026885-PA"/>
    </source>
</evidence>
<protein>
    <submittedName>
        <fullName evidence="2">Uncharacterized protein</fullName>
    </submittedName>
</protein>
<feature type="region of interest" description="Disordered" evidence="1">
    <location>
        <begin position="123"/>
        <end position="154"/>
    </location>
</feature>
<dbReference type="OrthoDB" id="7737197at2759"/>
<dbReference type="EnsemblMetazoa" id="AAEL026885-RA">
    <property type="protein sequence ID" value="AAEL026885-PA"/>
    <property type="gene ID" value="AAEL026885"/>
</dbReference>
<evidence type="ECO:0000256" key="1">
    <source>
        <dbReference type="SAM" id="MobiDB-lite"/>
    </source>
</evidence>
<organism evidence="2 3">
    <name type="scientific">Aedes aegypti</name>
    <name type="common">Yellowfever mosquito</name>
    <name type="synonym">Culex aegypti</name>
    <dbReference type="NCBI Taxonomy" id="7159"/>
    <lineage>
        <taxon>Eukaryota</taxon>
        <taxon>Metazoa</taxon>
        <taxon>Ecdysozoa</taxon>
        <taxon>Arthropoda</taxon>
        <taxon>Hexapoda</taxon>
        <taxon>Insecta</taxon>
        <taxon>Pterygota</taxon>
        <taxon>Neoptera</taxon>
        <taxon>Endopterygota</taxon>
        <taxon>Diptera</taxon>
        <taxon>Nematocera</taxon>
        <taxon>Culicoidea</taxon>
        <taxon>Culicidae</taxon>
        <taxon>Culicinae</taxon>
        <taxon>Aedini</taxon>
        <taxon>Aedes</taxon>
        <taxon>Stegomyia</taxon>
    </lineage>
</organism>
<gene>
    <name evidence="2" type="primary">110674644</name>
</gene>
<feature type="region of interest" description="Disordered" evidence="1">
    <location>
        <begin position="1"/>
        <end position="24"/>
    </location>
</feature>
<dbReference type="InParanoid" id="A0A6I8U4T7"/>
<evidence type="ECO:0000313" key="3">
    <source>
        <dbReference type="Proteomes" id="UP000008820"/>
    </source>
</evidence>
<feature type="region of interest" description="Disordered" evidence="1">
    <location>
        <begin position="69"/>
        <end position="102"/>
    </location>
</feature>
<sequence>MNPSINQKSASSTNEERQHNPKGRVCVQMKGRLFSIPREDYERLKAEQKNGDEQGDHIRLISIGHCSKPLPASSLESTTTGYPRTPKTYNHSINTEDNTKPSMEHLFSRTSSGLTISKETLIEESSEQTSPKEHPVVPNNPELPHEDQRPPKPSVEMTEKLIQLRSSVVRTIDQFINQIETDHNVDDGNTAEGNAFSGSIPLHPSGDGLSLDYRKQNQQVLSTESFARNTKVIRTKLYREIDTLVKRLQDLDSLE</sequence>